<dbReference type="Gene3D" id="3.40.50.2000">
    <property type="entry name" value="Glycogen Phosphorylase B"/>
    <property type="match status" value="2"/>
</dbReference>
<evidence type="ECO:0000256" key="2">
    <source>
        <dbReference type="ARBA" id="ARBA00022676"/>
    </source>
</evidence>
<comment type="similarity">
    <text evidence="1">Belongs to the UDP-glycosyltransferase family.</text>
</comment>
<sequence length="459" mass="51635">MDEAPLHIAVFPWFAMGHLIPYIQLSNKLAKRGHRISFIIPRKTRSKLDQFNLYPRLITFYPITLPPCDGLPDYAETTSDVPPPFFRLIMAAMDRTENQIEELLLQLKPQIVFFDFVYWLPNLACKLGIKSVLFLIINPATVGYNASPARLLQGSKLTEADLMKPPSGFPSSSMKLHPHEAKIFAWRRTLDFGNGIFFHDRLYKGLTQTDAIAFKGSTEIEGPFVDYLANQYGKPALLSGPVVPEPPTSRSDEKWARWLEQFKEDSVVYCAFGSECILQTAQFQELLLGLEMTGLPFLVALLKPPGGFESVEAAMPEGFKERVKERGIIYGGWVQQQVILAHSSVGCFITHCGAGSITEGLVNKCQLVLLPQTLPDHIMNSRMMSSELKVGVEVERGEEDGLFSRGSVCKAVKIVMDDESETGKEIRENHAKLRSYLLSNDSESSHMDRFCEKLRDLLR</sequence>
<dbReference type="FunFam" id="3.40.50.2000:FF:000087">
    <property type="entry name" value="Glycosyltransferase"/>
    <property type="match status" value="1"/>
</dbReference>
<dbReference type="RefSeq" id="XP_028761802.1">
    <property type="nucleotide sequence ID" value="XM_028905969.1"/>
</dbReference>
<evidence type="ECO:0000256" key="1">
    <source>
        <dbReference type="ARBA" id="ARBA00009995"/>
    </source>
</evidence>
<reference evidence="4" key="1">
    <citation type="submission" date="2023-07" db="EMBL/GenBank/DDBJ databases">
        <authorList>
            <person name="Wang H."/>
            <person name="Wang Z."/>
            <person name="Ye M."/>
        </authorList>
    </citation>
    <scope>NUCLEOTIDE SEQUENCE</scope>
</reference>
<dbReference type="GO" id="GO:0035251">
    <property type="term" value="F:UDP-glucosyltransferase activity"/>
    <property type="evidence" value="ECO:0007669"/>
    <property type="project" value="InterPro"/>
</dbReference>
<accession>A0AA51VIU2</accession>
<keyword evidence="3" id="KW-0808">Transferase</keyword>
<dbReference type="InterPro" id="IPR050481">
    <property type="entry name" value="UDP-glycosyltransf_plant"/>
</dbReference>
<evidence type="ECO:0000256" key="3">
    <source>
        <dbReference type="ARBA" id="ARBA00022679"/>
    </source>
</evidence>
<dbReference type="EMBL" id="OR372719">
    <property type="protein sequence ID" value="WMX26784.1"/>
    <property type="molecule type" value="mRNA"/>
</dbReference>
<dbReference type="AlphaFoldDB" id="A0AA51VIU2"/>
<keyword evidence="2" id="KW-0328">Glycosyltransferase</keyword>
<dbReference type="FunFam" id="3.40.50.2000:FF:000037">
    <property type="entry name" value="Glycosyltransferase"/>
    <property type="match status" value="1"/>
</dbReference>
<protein>
    <submittedName>
        <fullName evidence="4">UGT79B183</fullName>
    </submittedName>
</protein>
<dbReference type="PANTHER" id="PTHR48049:SF167">
    <property type="entry name" value="GLYCOSYLTRANSFERASE"/>
    <property type="match status" value="1"/>
</dbReference>
<dbReference type="GeneID" id="114720326"/>
<proteinExistence type="evidence at transcript level"/>
<dbReference type="CDD" id="cd03784">
    <property type="entry name" value="GT1_Gtf-like"/>
    <property type="match status" value="1"/>
</dbReference>
<evidence type="ECO:0000313" key="4">
    <source>
        <dbReference type="EMBL" id="WMX26784.1"/>
    </source>
</evidence>
<name>A0AA51VIU2_9FABA</name>
<dbReference type="InterPro" id="IPR002213">
    <property type="entry name" value="UDP_glucos_trans"/>
</dbReference>
<dbReference type="PANTHER" id="PTHR48049">
    <property type="entry name" value="GLYCOSYLTRANSFERASE"/>
    <property type="match status" value="1"/>
</dbReference>
<dbReference type="Pfam" id="PF00201">
    <property type="entry name" value="UDPGT"/>
    <property type="match status" value="1"/>
</dbReference>
<organism evidence="4">
    <name type="scientific">Neltuma alba</name>
    <dbReference type="NCBI Taxonomy" id="207710"/>
    <lineage>
        <taxon>Eukaryota</taxon>
        <taxon>Viridiplantae</taxon>
        <taxon>Streptophyta</taxon>
        <taxon>Embryophyta</taxon>
        <taxon>Tracheophyta</taxon>
        <taxon>Spermatophyta</taxon>
        <taxon>Magnoliopsida</taxon>
        <taxon>eudicotyledons</taxon>
        <taxon>Gunneridae</taxon>
        <taxon>Pentapetalae</taxon>
        <taxon>rosids</taxon>
        <taxon>fabids</taxon>
        <taxon>Fabales</taxon>
        <taxon>Fabaceae</taxon>
        <taxon>Caesalpinioideae</taxon>
        <taxon>mimosoid clade</taxon>
        <taxon>Mimoseae</taxon>
        <taxon>Neltuma</taxon>
    </lineage>
</organism>
<dbReference type="SUPFAM" id="SSF53756">
    <property type="entry name" value="UDP-Glycosyltransferase/glycogen phosphorylase"/>
    <property type="match status" value="1"/>
</dbReference>